<evidence type="ECO:0000313" key="8">
    <source>
        <dbReference type="EMBL" id="KAJ9159368.1"/>
    </source>
</evidence>
<keyword evidence="3" id="KW-0611">Plant defense</keyword>
<dbReference type="SUPFAM" id="SSF52047">
    <property type="entry name" value="RNI-like"/>
    <property type="match status" value="1"/>
</dbReference>
<dbReference type="PANTHER" id="PTHR33463:SF181">
    <property type="entry name" value="AAA+ ATPASE DOMAIN-CONTAINING PROTEIN"/>
    <property type="match status" value="1"/>
</dbReference>
<dbReference type="InterPro" id="IPR002182">
    <property type="entry name" value="NB-ARC"/>
</dbReference>
<evidence type="ECO:0000313" key="9">
    <source>
        <dbReference type="Proteomes" id="UP001174677"/>
    </source>
</evidence>
<evidence type="ECO:0000256" key="1">
    <source>
        <dbReference type="ARBA" id="ARBA00008894"/>
    </source>
</evidence>
<dbReference type="Pfam" id="PF00931">
    <property type="entry name" value="NB-ARC"/>
    <property type="match status" value="1"/>
</dbReference>
<evidence type="ECO:0000256" key="3">
    <source>
        <dbReference type="ARBA" id="ARBA00022821"/>
    </source>
</evidence>
<dbReference type="EMBL" id="JARPOI010000014">
    <property type="protein sequence ID" value="KAJ9159368.1"/>
    <property type="molecule type" value="Genomic_DNA"/>
</dbReference>
<dbReference type="Pfam" id="PF23247">
    <property type="entry name" value="LRR_RPS2"/>
    <property type="match status" value="4"/>
</dbReference>
<dbReference type="PANTHER" id="PTHR33463">
    <property type="entry name" value="NB-ARC DOMAIN-CONTAINING PROTEIN-RELATED"/>
    <property type="match status" value="1"/>
</dbReference>
<dbReference type="InterPro" id="IPR042197">
    <property type="entry name" value="Apaf_helical"/>
</dbReference>
<comment type="similarity">
    <text evidence="1">Belongs to the disease resistance NB-LRR family.</text>
</comment>
<keyword evidence="4" id="KW-0067">ATP-binding</keyword>
<comment type="caution">
    <text evidence="8">The sequence shown here is derived from an EMBL/GenBank/DDBJ whole genome shotgun (WGS) entry which is preliminary data.</text>
</comment>
<name>A0ABQ9L4X7_HEVBR</name>
<dbReference type="InterPro" id="IPR027417">
    <property type="entry name" value="P-loop_NTPase"/>
</dbReference>
<feature type="domain" description="Disease resistance protein At4g27190-like leucine-rich repeats" evidence="7">
    <location>
        <begin position="1258"/>
        <end position="1386"/>
    </location>
</feature>
<organism evidence="8 9">
    <name type="scientific">Hevea brasiliensis</name>
    <name type="common">Para rubber tree</name>
    <name type="synonym">Siphonia brasiliensis</name>
    <dbReference type="NCBI Taxonomy" id="3981"/>
    <lineage>
        <taxon>Eukaryota</taxon>
        <taxon>Viridiplantae</taxon>
        <taxon>Streptophyta</taxon>
        <taxon>Embryophyta</taxon>
        <taxon>Tracheophyta</taxon>
        <taxon>Spermatophyta</taxon>
        <taxon>Magnoliopsida</taxon>
        <taxon>eudicotyledons</taxon>
        <taxon>Gunneridae</taxon>
        <taxon>Pentapetalae</taxon>
        <taxon>rosids</taxon>
        <taxon>fabids</taxon>
        <taxon>Malpighiales</taxon>
        <taxon>Euphorbiaceae</taxon>
        <taxon>Crotonoideae</taxon>
        <taxon>Micrandreae</taxon>
        <taxon>Hevea</taxon>
    </lineage>
</organism>
<accession>A0ABQ9L4X7</accession>
<dbReference type="SUPFAM" id="SSF52058">
    <property type="entry name" value="L domain-like"/>
    <property type="match status" value="1"/>
</dbReference>
<proteinExistence type="inferred from homology"/>
<reference evidence="8" key="1">
    <citation type="journal article" date="2023" name="Plant Biotechnol. J.">
        <title>Chromosome-level wild Hevea brasiliensis genome provides new tools for genomic-assisted breeding and valuable loci to elevate rubber yield.</title>
        <authorList>
            <person name="Cheng H."/>
            <person name="Song X."/>
            <person name="Hu Y."/>
            <person name="Wu T."/>
            <person name="Yang Q."/>
            <person name="An Z."/>
            <person name="Feng S."/>
            <person name="Deng Z."/>
            <person name="Wu W."/>
            <person name="Zeng X."/>
            <person name="Tu M."/>
            <person name="Wang X."/>
            <person name="Huang H."/>
        </authorList>
    </citation>
    <scope>NUCLEOTIDE SEQUENCE</scope>
    <source>
        <strain evidence="8">MT/VB/25A 57/8</strain>
    </source>
</reference>
<keyword evidence="2" id="KW-0547">Nucleotide-binding</keyword>
<feature type="domain" description="Disease resistance protein At4g27190-like leucine-rich repeats" evidence="7">
    <location>
        <begin position="743"/>
        <end position="843"/>
    </location>
</feature>
<feature type="domain" description="NB-ARC" evidence="6">
    <location>
        <begin position="159"/>
        <end position="310"/>
    </location>
</feature>
<evidence type="ECO:0000256" key="5">
    <source>
        <dbReference type="SAM" id="Coils"/>
    </source>
</evidence>
<dbReference type="InterPro" id="IPR057135">
    <property type="entry name" value="At4g27190-like_LRR"/>
</dbReference>
<sequence>MESVVVDSVVSKITEPLVDSIWRQISYIWNYYNNIQSLKDQVEKLKGERESVQHSVDEARRNGEEIENIINKWMATVDEAIEVADKILQDYDTTNKSCFMGCCPNLKTRHQLGRKASKEITVVAEVLGDGKFGKISYRIPPVLGPAKDYESFESRTLDADVDLSGVYGLSGVGKTTLAKKVAEQVKDDGIFEAVVLASVTQNVDLNRIQQEIAERLSLKFNVESIEVRAARLCARLKQGEKILVILYDIWERIKLEEIGIPSDSDHKGCKIMVTSRNQNVLWEMGAQRDFRLEVLEGEDGWHLFEKKVGTVEIARRCAGLPVLIAVVATALINKELFEWNDALEELKKFNNLGIEARVYSALEFSDNFLGEEEKSLFLLCGQLSHLCTINDLLKYSMVVNDLKRSCLLLEEDQDKLVKMHDVVRSFAASVAAKHHPVLTLAYHTVLEECPEKEFFEQCASISLRHSKIPELPQVFGCPNLKLFLFLNDDPLLKIPENLFSRMVEVKVLDLTRMNLSPLPSSLQFLENLQTLCLDFCVLEDIAIIGELKKLQVLSLIGSSIFRLPSDIRKLTRLLEVIPSGVLSCLIQLEDLYMGNSFVQWEGEGHDSRRNNANLVELKLLSNLVSLDLKIIDAKIIPRNLFSKMLERWTILIGNEWDWSSNYKTSRIWKLKLNTSIELEKVKVLLMRAEDLYVDDLKYLKNVLYELDGQGFPQPGHLCVQNSVEIEYVVDGMRMGQLIAFPRLESLLLDNLNGLDKICHGPIMLGSFSNLRKLNVRNCNVLKNLFLFLIFRGLVQLEEINASSCKILETIVDEESENDNVRDEGIKLTQLCKLTLEYLPHFTSFCSQIQFPNLTDLKLSSINVGKIWPNKLIGLSSCIERLTTLIIDGCGHLSYLFTSSMVGSLAQLKKLEICDCKSMEVVIIKEEGEMMSKMLFPKLDTLKMKGLPKFIRFCIGNLIECPSMRVLWIENCPHLQTFISSSITKNLGITSGAGQASATLFDEKVCFPNLEELHILYMHKLKMMWYDELQADSFCTLKVLEVQHMKELLKIFPSKLLRRFLQNLKSLIVSKSNLVEEVFDLQELIKAKETNAVATTQLRTLGVKYLPKLKHLWNGDPHGILSFHNLHKVHVWFCPSLTSVFPFSIAHNLSYLTVDIDGCGMEELVAKEERIETAPTPKFVFSQLKSLRLWRSKIKCFYSEKHIIECTQLEKLSVHRCDKLEVFTSEPQDLQGTHMEKQKSELKIQVLQPLFSFRKIIHNLEELTLNQKDITMIQQGQFPVDLFQKLKILHLQYFDDASLNSPFHLLQKFQNLETLVLRRCYFKELLSYGIKGQDAGVLSQIRFLRLEFLPNIRKIWNQECQPGQVLENLQTLEIVTCYGLTNLAPSSASFQNLMTLDVWRCAGLVNLISSSTAKSMVNLTKMSVRESKMVEEIVSSEGDESHSQSEIIFSKLGSLKLYCLTSLNSFCSLASCTIKFPSLE</sequence>
<feature type="domain" description="Disease resistance protein At4g27190-like leucine-rich repeats" evidence="7">
    <location>
        <begin position="1009"/>
        <end position="1152"/>
    </location>
</feature>
<keyword evidence="5" id="KW-0175">Coiled coil</keyword>
<evidence type="ECO:0008006" key="10">
    <source>
        <dbReference type="Google" id="ProtNLM"/>
    </source>
</evidence>
<keyword evidence="9" id="KW-1185">Reference proteome</keyword>
<dbReference type="Proteomes" id="UP001174677">
    <property type="component" value="Chromosome 14"/>
</dbReference>
<protein>
    <recommendedName>
        <fullName evidence="10">AAA+ ATPase domain-containing protein</fullName>
    </recommendedName>
</protein>
<evidence type="ECO:0000259" key="7">
    <source>
        <dbReference type="Pfam" id="PF23247"/>
    </source>
</evidence>
<feature type="coiled-coil region" evidence="5">
    <location>
        <begin position="28"/>
        <end position="62"/>
    </location>
</feature>
<gene>
    <name evidence="8" type="ORF">P3X46_024877</name>
</gene>
<dbReference type="Gene3D" id="1.10.8.430">
    <property type="entry name" value="Helical domain of apoptotic protease-activating factors"/>
    <property type="match status" value="1"/>
</dbReference>
<dbReference type="Gene3D" id="3.40.50.300">
    <property type="entry name" value="P-loop containing nucleotide triphosphate hydrolases"/>
    <property type="match status" value="1"/>
</dbReference>
<evidence type="ECO:0000256" key="4">
    <source>
        <dbReference type="ARBA" id="ARBA00022840"/>
    </source>
</evidence>
<feature type="domain" description="Disease resistance protein At4g27190-like leucine-rich repeats" evidence="7">
    <location>
        <begin position="853"/>
        <end position="986"/>
    </location>
</feature>
<dbReference type="InterPro" id="IPR032675">
    <property type="entry name" value="LRR_dom_sf"/>
</dbReference>
<dbReference type="SUPFAM" id="SSF52540">
    <property type="entry name" value="P-loop containing nucleoside triphosphate hydrolases"/>
    <property type="match status" value="1"/>
</dbReference>
<dbReference type="PRINTS" id="PR00364">
    <property type="entry name" value="DISEASERSIST"/>
</dbReference>
<evidence type="ECO:0000256" key="2">
    <source>
        <dbReference type="ARBA" id="ARBA00022741"/>
    </source>
</evidence>
<dbReference type="Gene3D" id="3.80.10.10">
    <property type="entry name" value="Ribonuclease Inhibitor"/>
    <property type="match status" value="4"/>
</dbReference>
<evidence type="ECO:0000259" key="6">
    <source>
        <dbReference type="Pfam" id="PF00931"/>
    </source>
</evidence>
<dbReference type="InterPro" id="IPR050905">
    <property type="entry name" value="Plant_NBS-LRR"/>
</dbReference>